<keyword evidence="3" id="KW-1185">Reference proteome</keyword>
<dbReference type="AlphaFoldDB" id="A0AAV5IZL8"/>
<gene>
    <name evidence="2" type="ORF">SLEP1_g17973</name>
</gene>
<dbReference type="Proteomes" id="UP001054252">
    <property type="component" value="Unassembled WGS sequence"/>
</dbReference>
<evidence type="ECO:0000313" key="3">
    <source>
        <dbReference type="Proteomes" id="UP001054252"/>
    </source>
</evidence>
<dbReference type="InterPro" id="IPR025422">
    <property type="entry name" value="TGA_domain"/>
</dbReference>
<dbReference type="EMBL" id="BPVZ01000024">
    <property type="protein sequence ID" value="GKV06040.1"/>
    <property type="molecule type" value="Genomic_DNA"/>
</dbReference>
<dbReference type="InterPro" id="IPR051886">
    <property type="entry name" value="Seed_Dev/Stress_Resp_Reg"/>
</dbReference>
<reference evidence="2 3" key="1">
    <citation type="journal article" date="2021" name="Commun. Biol.">
        <title>The genome of Shorea leprosula (Dipterocarpaceae) highlights the ecological relevance of drought in aseasonal tropical rainforests.</title>
        <authorList>
            <person name="Ng K.K.S."/>
            <person name="Kobayashi M.J."/>
            <person name="Fawcett J.A."/>
            <person name="Hatakeyama M."/>
            <person name="Paape T."/>
            <person name="Ng C.H."/>
            <person name="Ang C.C."/>
            <person name="Tnah L.H."/>
            <person name="Lee C.T."/>
            <person name="Nishiyama T."/>
            <person name="Sese J."/>
            <person name="O'Brien M.J."/>
            <person name="Copetti D."/>
            <person name="Mohd Noor M.I."/>
            <person name="Ong R.C."/>
            <person name="Putra M."/>
            <person name="Sireger I.Z."/>
            <person name="Indrioko S."/>
            <person name="Kosugi Y."/>
            <person name="Izuno A."/>
            <person name="Isagi Y."/>
            <person name="Lee S.L."/>
            <person name="Shimizu K.K."/>
        </authorList>
    </citation>
    <scope>NUCLEOTIDE SEQUENCE [LARGE SCALE GENOMIC DNA]</scope>
    <source>
        <strain evidence="2">214</strain>
    </source>
</reference>
<evidence type="ECO:0000259" key="1">
    <source>
        <dbReference type="PROSITE" id="PS51806"/>
    </source>
</evidence>
<name>A0AAV5IZL8_9ROSI</name>
<evidence type="ECO:0000313" key="2">
    <source>
        <dbReference type="EMBL" id="GKV06040.1"/>
    </source>
</evidence>
<dbReference type="GO" id="GO:0043565">
    <property type="term" value="F:sequence-specific DNA binding"/>
    <property type="evidence" value="ECO:0007669"/>
    <property type="project" value="InterPro"/>
</dbReference>
<dbReference type="Pfam" id="PF14144">
    <property type="entry name" value="DOG1"/>
    <property type="match status" value="1"/>
</dbReference>
<sequence length="238" mass="26983">MTNGNRNRDNCGGSSSNVADSFQTFFNGWLGRQQHFLDQLLSAQQCSHEPPYEDLKDLIRGMLAHYQQYYEEKSRMVQQNVFLVFCPTWFSPFERSTLWIGGFKPALAFRLVSDSVSDLSLDQWESMQRLILETRVEERILNDEMARIQESMAGPQLLEIARQRAQLGGGAIAEEAAGLEMLRKAMQEVVASADMLRITTAARVVEILNPVQNVKFFAAAAQLMLAARNVGWQKDTEK</sequence>
<dbReference type="GO" id="GO:0006351">
    <property type="term" value="P:DNA-templated transcription"/>
    <property type="evidence" value="ECO:0007669"/>
    <property type="project" value="InterPro"/>
</dbReference>
<dbReference type="PANTHER" id="PTHR46354">
    <property type="entry name" value="DOG1 DOMAIN-CONTAINING PROTEIN"/>
    <property type="match status" value="1"/>
</dbReference>
<organism evidence="2 3">
    <name type="scientific">Rubroshorea leprosula</name>
    <dbReference type="NCBI Taxonomy" id="152421"/>
    <lineage>
        <taxon>Eukaryota</taxon>
        <taxon>Viridiplantae</taxon>
        <taxon>Streptophyta</taxon>
        <taxon>Embryophyta</taxon>
        <taxon>Tracheophyta</taxon>
        <taxon>Spermatophyta</taxon>
        <taxon>Magnoliopsida</taxon>
        <taxon>eudicotyledons</taxon>
        <taxon>Gunneridae</taxon>
        <taxon>Pentapetalae</taxon>
        <taxon>rosids</taxon>
        <taxon>malvids</taxon>
        <taxon>Malvales</taxon>
        <taxon>Dipterocarpaceae</taxon>
        <taxon>Rubroshorea</taxon>
    </lineage>
</organism>
<proteinExistence type="predicted"/>
<dbReference type="PANTHER" id="PTHR46354:SF13">
    <property type="entry name" value="PROTEIN DOG1-LIKE 4"/>
    <property type="match status" value="1"/>
</dbReference>
<feature type="domain" description="DOG1" evidence="1">
    <location>
        <begin position="19"/>
        <end position="237"/>
    </location>
</feature>
<protein>
    <recommendedName>
        <fullName evidence="1">DOG1 domain-containing protein</fullName>
    </recommendedName>
</protein>
<comment type="caution">
    <text evidence="2">The sequence shown here is derived from an EMBL/GenBank/DDBJ whole genome shotgun (WGS) entry which is preliminary data.</text>
</comment>
<accession>A0AAV5IZL8</accession>
<dbReference type="PROSITE" id="PS51806">
    <property type="entry name" value="DOG1"/>
    <property type="match status" value="1"/>
</dbReference>